<gene>
    <name evidence="2" type="ORF">Ate02nite_52210</name>
</gene>
<organism evidence="2 3">
    <name type="scientific">Paractinoplanes tereljensis</name>
    <dbReference type="NCBI Taxonomy" id="571912"/>
    <lineage>
        <taxon>Bacteria</taxon>
        <taxon>Bacillati</taxon>
        <taxon>Actinomycetota</taxon>
        <taxon>Actinomycetes</taxon>
        <taxon>Micromonosporales</taxon>
        <taxon>Micromonosporaceae</taxon>
        <taxon>Paractinoplanes</taxon>
    </lineage>
</organism>
<dbReference type="InterPro" id="IPR031493">
    <property type="entry name" value="Zinc_ribbon_15"/>
</dbReference>
<dbReference type="Proteomes" id="UP000623608">
    <property type="component" value="Unassembled WGS sequence"/>
</dbReference>
<evidence type="ECO:0000313" key="3">
    <source>
        <dbReference type="Proteomes" id="UP000623608"/>
    </source>
</evidence>
<dbReference type="AlphaFoldDB" id="A0A919TU73"/>
<evidence type="ECO:0000313" key="2">
    <source>
        <dbReference type="EMBL" id="GIF22491.1"/>
    </source>
</evidence>
<feature type="domain" description="Zinc-ribbon 15" evidence="1">
    <location>
        <begin position="29"/>
        <end position="75"/>
    </location>
</feature>
<proteinExistence type="predicted"/>
<reference evidence="2" key="1">
    <citation type="submission" date="2021-01" db="EMBL/GenBank/DDBJ databases">
        <title>Whole genome shotgun sequence of Actinoplanes tereljensis NBRC 105297.</title>
        <authorList>
            <person name="Komaki H."/>
            <person name="Tamura T."/>
        </authorList>
    </citation>
    <scope>NUCLEOTIDE SEQUENCE</scope>
    <source>
        <strain evidence="2">NBRC 105297</strain>
    </source>
</reference>
<protein>
    <recommendedName>
        <fullName evidence="1">Zinc-ribbon 15 domain-containing protein</fullName>
    </recommendedName>
</protein>
<evidence type="ECO:0000259" key="1">
    <source>
        <dbReference type="Pfam" id="PF17032"/>
    </source>
</evidence>
<keyword evidence="3" id="KW-1185">Reference proteome</keyword>
<dbReference type="EMBL" id="BOMY01000034">
    <property type="protein sequence ID" value="GIF22491.1"/>
    <property type="molecule type" value="Genomic_DNA"/>
</dbReference>
<accession>A0A919TU73</accession>
<dbReference type="Pfam" id="PF17032">
    <property type="entry name" value="Zn_ribbon_15"/>
    <property type="match status" value="1"/>
</dbReference>
<sequence length="84" mass="9178">MPVRRTVGGVLLIFGLRSKDRIIGSRLGRCEVCGAAAAQTLVRRTTKFSLFFVPLFPVRAARYFVTCTNCGRVRNAAADEMVAA</sequence>
<comment type="caution">
    <text evidence="2">The sequence shown here is derived from an EMBL/GenBank/DDBJ whole genome shotgun (WGS) entry which is preliminary data.</text>
</comment>
<name>A0A919TU73_9ACTN</name>